<dbReference type="GO" id="GO:0035243">
    <property type="term" value="F:protein-arginine omega-N symmetric methyltransferase activity"/>
    <property type="evidence" value="ECO:0007669"/>
    <property type="project" value="UniProtKB-EC"/>
</dbReference>
<dbReference type="GeneID" id="24095161"/>
<reference evidence="8 9" key="1">
    <citation type="journal article" date="2012" name="Appl. Environ. Microbiol.">
        <title>Short-read sequencing for genomic analysis of the brown rot fungus Fibroporia radiculosa.</title>
        <authorList>
            <person name="Tang J.D."/>
            <person name="Perkins A.D."/>
            <person name="Sonstegard T.S."/>
            <person name="Schroeder S.G."/>
            <person name="Burgess S.C."/>
            <person name="Diehl S.V."/>
        </authorList>
    </citation>
    <scope>NUCLEOTIDE SEQUENCE [LARGE SCALE GENOMIC DNA]</scope>
    <source>
        <strain evidence="8 9">TFFH 294</strain>
    </source>
</reference>
<evidence type="ECO:0000256" key="7">
    <source>
        <dbReference type="RuleBase" id="RU364114"/>
    </source>
</evidence>
<dbReference type="InParanoid" id="J4GMR5"/>
<comment type="function">
    <text evidence="7">Arginine methyltransferase involved in the assembly or stability of mitochondrial NADH:ubiquinone oxidoreductase complex (complex I).</text>
</comment>
<keyword evidence="4 7" id="KW-0808">Transferase</keyword>
<comment type="catalytic activity">
    <reaction evidence="6 7">
        <text>L-arginyl-[protein] + 2 S-adenosyl-L-methionine = N(omega),N(omega)'-dimethyl-L-arginyl-[protein] + 2 S-adenosyl-L-homocysteine + 2 H(+)</text>
        <dbReference type="Rhea" id="RHEA:48108"/>
        <dbReference type="Rhea" id="RHEA-COMP:10532"/>
        <dbReference type="Rhea" id="RHEA-COMP:11992"/>
        <dbReference type="ChEBI" id="CHEBI:15378"/>
        <dbReference type="ChEBI" id="CHEBI:29965"/>
        <dbReference type="ChEBI" id="CHEBI:57856"/>
        <dbReference type="ChEBI" id="CHEBI:59789"/>
        <dbReference type="ChEBI" id="CHEBI:88221"/>
        <dbReference type="EC" id="2.1.1.320"/>
    </reaction>
</comment>
<sequence length="568" mass="65054">MAEPELGNLGSSIRPHVLDSTRCSLTAAVLPLDAPPKESPRYMISLAAASTRVPVFKYHSRAALSAAFSSTARIRNARKSPDKINYNRISFQDVPDAEHVNYKRVTANDLEAHREPPRRVKMLVRDFIEDSLYNPHYGYFPKQADIFTARDHIDFRSLRNTVQFQEEVARRYAEYGPDGDGPGRQIWHTPTELFQPWYGRAIGQCLVSEYLLKYFPYEDFVIYEIGAGNGTLALDILDYIQEQYPEVYDRTRYNIIEISGNLARLQREKLSAKHPCVKVMHQSVFHWDKREPQPCFFIAMEVIDNFAHDMIRYDLRTLEPYQGIVTIDGHGDFSTYYTRVTDPLISSFLALRRRLMHPPPVPRLLELSPTLRTFYTNLPFAPNLSAPEYIPTRLLSLLRTLRRHFPRHRLLLSDFSSLPDTIEGVTAPVVQTRYRNETVPCTTLLVKQGYFDIFFPTNFDRLRDMYEHILSQPLPLSAAETALPRSPLSTSASSLSVGSDFFSSYHPKNRRPPTDGVASASGIPVGERKSSVFTHAEFLSTYADLGKTRLRSGENPILDLYQNVKFLF</sequence>
<name>J4GMR5_9APHY</name>
<evidence type="ECO:0000256" key="2">
    <source>
        <dbReference type="ARBA" id="ARBA00005891"/>
    </source>
</evidence>
<organism evidence="8 9">
    <name type="scientific">Fibroporia radiculosa</name>
    <dbReference type="NCBI Taxonomy" id="599839"/>
    <lineage>
        <taxon>Eukaryota</taxon>
        <taxon>Fungi</taxon>
        <taxon>Dikarya</taxon>
        <taxon>Basidiomycota</taxon>
        <taxon>Agaricomycotina</taxon>
        <taxon>Agaricomycetes</taxon>
        <taxon>Polyporales</taxon>
        <taxon>Fibroporiaceae</taxon>
        <taxon>Fibroporia</taxon>
    </lineage>
</organism>
<dbReference type="FunCoup" id="J4GMR5">
    <property type="interactions" value="22"/>
</dbReference>
<keyword evidence="3 7" id="KW-0489">Methyltransferase</keyword>
<dbReference type="EMBL" id="HE796973">
    <property type="protein sequence ID" value="CCM00250.1"/>
    <property type="molecule type" value="Genomic_DNA"/>
</dbReference>
<dbReference type="RefSeq" id="XP_012179533.1">
    <property type="nucleotide sequence ID" value="XM_012324143.1"/>
</dbReference>
<proteinExistence type="inferred from homology"/>
<protein>
    <recommendedName>
        <fullName evidence="7">Protein arginine methyltransferase NDUFAF7</fullName>
        <ecNumber evidence="7">2.1.1.320</ecNumber>
    </recommendedName>
</protein>
<evidence type="ECO:0000256" key="3">
    <source>
        <dbReference type="ARBA" id="ARBA00022603"/>
    </source>
</evidence>
<dbReference type="SUPFAM" id="SSF53335">
    <property type="entry name" value="S-adenosyl-L-methionine-dependent methyltransferases"/>
    <property type="match status" value="1"/>
</dbReference>
<dbReference type="AlphaFoldDB" id="J4GMR5"/>
<dbReference type="STRING" id="599839.J4GMR5"/>
<dbReference type="Pfam" id="PF02636">
    <property type="entry name" value="Methyltransf_28"/>
    <property type="match status" value="1"/>
</dbReference>
<dbReference type="PANTHER" id="PTHR12049">
    <property type="entry name" value="PROTEIN ARGININE METHYLTRANSFERASE NDUFAF7, MITOCHONDRIAL"/>
    <property type="match status" value="1"/>
</dbReference>
<evidence type="ECO:0000313" key="8">
    <source>
        <dbReference type="EMBL" id="CCM00250.1"/>
    </source>
</evidence>
<dbReference type="InterPro" id="IPR038375">
    <property type="entry name" value="NDUFAF7_sf"/>
</dbReference>
<keyword evidence="9" id="KW-1185">Reference proteome</keyword>
<comment type="similarity">
    <text evidence="2 7">Belongs to the NDUFAF7 family.</text>
</comment>
<comment type="subcellular location">
    <subcellularLocation>
        <location evidence="1 7">Mitochondrion</location>
    </subcellularLocation>
</comment>
<evidence type="ECO:0000256" key="6">
    <source>
        <dbReference type="ARBA" id="ARBA00048612"/>
    </source>
</evidence>
<dbReference type="InterPro" id="IPR003788">
    <property type="entry name" value="NDUFAF7"/>
</dbReference>
<dbReference type="InterPro" id="IPR029063">
    <property type="entry name" value="SAM-dependent_MTases_sf"/>
</dbReference>
<dbReference type="Gene3D" id="3.40.50.12710">
    <property type="match status" value="1"/>
</dbReference>
<dbReference type="HOGENOM" id="CLU_028484_1_0_1"/>
<evidence type="ECO:0000313" key="9">
    <source>
        <dbReference type="Proteomes" id="UP000006352"/>
    </source>
</evidence>
<dbReference type="EC" id="2.1.1.320" evidence="7"/>
<dbReference type="GO" id="GO:0032259">
    <property type="term" value="P:methylation"/>
    <property type="evidence" value="ECO:0007669"/>
    <property type="project" value="UniProtKB-KW"/>
</dbReference>
<evidence type="ECO:0000256" key="1">
    <source>
        <dbReference type="ARBA" id="ARBA00004173"/>
    </source>
</evidence>
<keyword evidence="5 7" id="KW-0496">Mitochondrion</keyword>
<dbReference type="OrthoDB" id="17415at2759"/>
<accession>J4GMR5</accession>
<dbReference type="Proteomes" id="UP000006352">
    <property type="component" value="Unassembled WGS sequence"/>
</dbReference>
<evidence type="ECO:0000256" key="5">
    <source>
        <dbReference type="ARBA" id="ARBA00023128"/>
    </source>
</evidence>
<evidence type="ECO:0000256" key="4">
    <source>
        <dbReference type="ARBA" id="ARBA00022679"/>
    </source>
</evidence>
<dbReference type="GO" id="GO:0005739">
    <property type="term" value="C:mitochondrion"/>
    <property type="evidence" value="ECO:0007669"/>
    <property type="project" value="UniProtKB-SubCell"/>
</dbReference>
<gene>
    <name evidence="8" type="ORF">FIBRA_02279</name>
</gene>
<dbReference type="PANTHER" id="PTHR12049:SF5">
    <property type="entry name" value="PROTEIN ARGININE METHYLTRANSFERASE NDUFAF7 HOMOLOG, MITOCHONDRIAL"/>
    <property type="match status" value="1"/>
</dbReference>